<dbReference type="GO" id="GO:0019305">
    <property type="term" value="P:dTDP-rhamnose biosynthetic process"/>
    <property type="evidence" value="ECO:0007669"/>
    <property type="project" value="TreeGrafter"/>
</dbReference>
<dbReference type="EMBL" id="AP022596">
    <property type="protein sequence ID" value="BBY65354.1"/>
    <property type="molecule type" value="Genomic_DNA"/>
</dbReference>
<dbReference type="InterPro" id="IPR011051">
    <property type="entry name" value="RmlC_Cupin_sf"/>
</dbReference>
<evidence type="ECO:0000313" key="5">
    <source>
        <dbReference type="Proteomes" id="UP000467148"/>
    </source>
</evidence>
<dbReference type="RefSeq" id="WP_163749457.1">
    <property type="nucleotide sequence ID" value="NZ_AP022596.1"/>
</dbReference>
<dbReference type="GO" id="GO:0008830">
    <property type="term" value="F:dTDP-4-dehydrorhamnose 3,5-epimerase activity"/>
    <property type="evidence" value="ECO:0007669"/>
    <property type="project" value="InterPro"/>
</dbReference>
<name>A0A7I7T7V5_9MYCO</name>
<comment type="similarity">
    <text evidence="1">Belongs to the dTDP-4-dehydrorhamnose 3,5-epimerase family.</text>
</comment>
<feature type="region of interest" description="Disordered" evidence="3">
    <location>
        <begin position="185"/>
        <end position="206"/>
    </location>
</feature>
<dbReference type="SUPFAM" id="SSF51182">
    <property type="entry name" value="RmlC-like cupins"/>
    <property type="match status" value="1"/>
</dbReference>
<evidence type="ECO:0000256" key="3">
    <source>
        <dbReference type="SAM" id="MobiDB-lite"/>
    </source>
</evidence>
<feature type="active site" description="Proton donor" evidence="2">
    <location>
        <position position="134"/>
    </location>
</feature>
<gene>
    <name evidence="4" type="primary">rfbC</name>
    <name evidence="4" type="ORF">MHEL_35970</name>
</gene>
<dbReference type="CDD" id="cd00438">
    <property type="entry name" value="cupin_RmlC"/>
    <property type="match status" value="1"/>
</dbReference>
<dbReference type="GO" id="GO:0000271">
    <property type="term" value="P:polysaccharide biosynthetic process"/>
    <property type="evidence" value="ECO:0007669"/>
    <property type="project" value="TreeGrafter"/>
</dbReference>
<dbReference type="KEGG" id="mhev:MHEL_35970"/>
<protein>
    <submittedName>
        <fullName evidence="4">dTDP-4-dehydrorhamnose 3,5-epimerase</fullName>
    </submittedName>
</protein>
<dbReference type="InterPro" id="IPR014710">
    <property type="entry name" value="RmlC-like_jellyroll"/>
</dbReference>
<dbReference type="GO" id="GO:0005829">
    <property type="term" value="C:cytosol"/>
    <property type="evidence" value="ECO:0007669"/>
    <property type="project" value="TreeGrafter"/>
</dbReference>
<reference evidence="4 5" key="1">
    <citation type="journal article" date="2019" name="Emerg. Microbes Infect.">
        <title>Comprehensive subspecies identification of 175 nontuberculous mycobacteria species based on 7547 genomic profiles.</title>
        <authorList>
            <person name="Matsumoto Y."/>
            <person name="Kinjo T."/>
            <person name="Motooka D."/>
            <person name="Nabeya D."/>
            <person name="Jung N."/>
            <person name="Uechi K."/>
            <person name="Horii T."/>
            <person name="Iida T."/>
            <person name="Fujita J."/>
            <person name="Nakamura S."/>
        </authorList>
    </citation>
    <scope>NUCLEOTIDE SEQUENCE [LARGE SCALE GENOMIC DNA]</scope>
    <source>
        <strain evidence="4 5">JCM 30396</strain>
    </source>
</reference>
<dbReference type="InterPro" id="IPR000888">
    <property type="entry name" value="RmlC-like"/>
</dbReference>
<dbReference type="AlphaFoldDB" id="A0A7I7T7V5"/>
<feature type="active site" description="Proton acceptor" evidence="2">
    <location>
        <position position="65"/>
    </location>
</feature>
<evidence type="ECO:0000313" key="4">
    <source>
        <dbReference type="EMBL" id="BBY65354.1"/>
    </source>
</evidence>
<proteinExistence type="inferred from homology"/>
<accession>A0A7I7T7V5</accession>
<evidence type="ECO:0000256" key="2">
    <source>
        <dbReference type="PIRSR" id="PIRSR600888-1"/>
    </source>
</evidence>
<keyword evidence="5" id="KW-1185">Reference proteome</keyword>
<dbReference type="Pfam" id="PF00908">
    <property type="entry name" value="dTDP_sugar_isom"/>
    <property type="match status" value="1"/>
</dbReference>
<sequence length="206" mass="22392">MRIRQTGVPGVVVLVPQPFTDDRGLFTRTFDADIFDDYFGTPGLSASFVQDSQSRSVQGTIRGMHGRSGPGEAKLVRCANGAVHDVIVDIRPDSPTFGHQLCIRLDDTDFLHLYVPQGFLHGFQAITPTADVCYRIDRAHDPSEDLAVAFDDTDLAIAWPLPPTTVSARDRSAGNWRQLVNQLGLPETSPRPARLIGAGPSDAPAE</sequence>
<dbReference type="Gene3D" id="2.60.120.10">
    <property type="entry name" value="Jelly Rolls"/>
    <property type="match status" value="1"/>
</dbReference>
<dbReference type="PANTHER" id="PTHR21047:SF2">
    <property type="entry name" value="THYMIDINE DIPHOSPHO-4-KETO-RHAMNOSE 3,5-EPIMERASE"/>
    <property type="match status" value="1"/>
</dbReference>
<organism evidence="4 5">
    <name type="scientific">Mycolicibacterium helvum</name>
    <dbReference type="NCBI Taxonomy" id="1534349"/>
    <lineage>
        <taxon>Bacteria</taxon>
        <taxon>Bacillati</taxon>
        <taxon>Actinomycetota</taxon>
        <taxon>Actinomycetes</taxon>
        <taxon>Mycobacteriales</taxon>
        <taxon>Mycobacteriaceae</taxon>
        <taxon>Mycolicibacterium</taxon>
    </lineage>
</organism>
<dbReference type="PANTHER" id="PTHR21047">
    <property type="entry name" value="DTDP-6-DEOXY-D-GLUCOSE-3,5 EPIMERASE"/>
    <property type="match status" value="1"/>
</dbReference>
<dbReference type="Proteomes" id="UP000467148">
    <property type="component" value="Chromosome"/>
</dbReference>
<evidence type="ECO:0000256" key="1">
    <source>
        <dbReference type="ARBA" id="ARBA00010154"/>
    </source>
</evidence>